<evidence type="ECO:0000256" key="1">
    <source>
        <dbReference type="SAM" id="MobiDB-lite"/>
    </source>
</evidence>
<dbReference type="EMBL" id="BAABIS010000001">
    <property type="protein sequence ID" value="GAA4869388.1"/>
    <property type="molecule type" value="Genomic_DNA"/>
</dbReference>
<keyword evidence="3" id="KW-1185">Reference proteome</keyword>
<feature type="compositionally biased region" description="Basic and acidic residues" evidence="1">
    <location>
        <begin position="15"/>
        <end position="24"/>
    </location>
</feature>
<name>A0ABP9E7F5_9ACTN</name>
<organism evidence="2 3">
    <name type="scientific">Kitasatospora terrestris</name>
    <dbReference type="NCBI Taxonomy" id="258051"/>
    <lineage>
        <taxon>Bacteria</taxon>
        <taxon>Bacillati</taxon>
        <taxon>Actinomycetota</taxon>
        <taxon>Actinomycetes</taxon>
        <taxon>Kitasatosporales</taxon>
        <taxon>Streptomycetaceae</taxon>
        <taxon>Kitasatospora</taxon>
    </lineage>
</organism>
<reference evidence="3" key="1">
    <citation type="journal article" date="2019" name="Int. J. Syst. Evol. Microbiol.">
        <title>The Global Catalogue of Microorganisms (GCM) 10K type strain sequencing project: providing services to taxonomists for standard genome sequencing and annotation.</title>
        <authorList>
            <consortium name="The Broad Institute Genomics Platform"/>
            <consortium name="The Broad Institute Genome Sequencing Center for Infectious Disease"/>
            <person name="Wu L."/>
            <person name="Ma J."/>
        </authorList>
    </citation>
    <scope>NUCLEOTIDE SEQUENCE [LARGE SCALE GENOMIC DNA]</scope>
    <source>
        <strain evidence="3">JCM 13006</strain>
    </source>
</reference>
<proteinExistence type="predicted"/>
<protein>
    <recommendedName>
        <fullName evidence="4">Transposase</fullName>
    </recommendedName>
</protein>
<evidence type="ECO:0000313" key="3">
    <source>
        <dbReference type="Proteomes" id="UP001501752"/>
    </source>
</evidence>
<evidence type="ECO:0000313" key="2">
    <source>
        <dbReference type="EMBL" id="GAA4869388.1"/>
    </source>
</evidence>
<sequence>MHQALDAAQRRLPPRVRDQKDRTNVTHQPAALSLRLPVPPHGDPVEPPVSLRGGRTPAK</sequence>
<gene>
    <name evidence="2" type="ORF">GCM10023235_55160</name>
</gene>
<feature type="region of interest" description="Disordered" evidence="1">
    <location>
        <begin position="1"/>
        <end position="59"/>
    </location>
</feature>
<feature type="compositionally biased region" description="Pro residues" evidence="1">
    <location>
        <begin position="37"/>
        <end position="47"/>
    </location>
</feature>
<dbReference type="Proteomes" id="UP001501752">
    <property type="component" value="Unassembled WGS sequence"/>
</dbReference>
<comment type="caution">
    <text evidence="2">The sequence shown here is derived from an EMBL/GenBank/DDBJ whole genome shotgun (WGS) entry which is preliminary data.</text>
</comment>
<evidence type="ECO:0008006" key="4">
    <source>
        <dbReference type="Google" id="ProtNLM"/>
    </source>
</evidence>
<accession>A0ABP9E7F5</accession>